<evidence type="ECO:0000313" key="2">
    <source>
        <dbReference type="EMBL" id="CAG8473181.1"/>
    </source>
</evidence>
<gene>
    <name evidence="2" type="ORF">AMORRO_LOCUS1952</name>
</gene>
<dbReference type="SUPFAM" id="SSF52047">
    <property type="entry name" value="RNI-like"/>
    <property type="match status" value="1"/>
</dbReference>
<proteinExistence type="predicted"/>
<dbReference type="EMBL" id="CAJVPV010000767">
    <property type="protein sequence ID" value="CAG8473181.1"/>
    <property type="molecule type" value="Genomic_DNA"/>
</dbReference>
<dbReference type="OrthoDB" id="2307600at2759"/>
<comment type="caution">
    <text evidence="2">The sequence shown here is derived from an EMBL/GenBank/DDBJ whole genome shotgun (WGS) entry which is preliminary data.</text>
</comment>
<organism evidence="2 3">
    <name type="scientific">Acaulospora morrowiae</name>
    <dbReference type="NCBI Taxonomy" id="94023"/>
    <lineage>
        <taxon>Eukaryota</taxon>
        <taxon>Fungi</taxon>
        <taxon>Fungi incertae sedis</taxon>
        <taxon>Mucoromycota</taxon>
        <taxon>Glomeromycotina</taxon>
        <taxon>Glomeromycetes</taxon>
        <taxon>Diversisporales</taxon>
        <taxon>Acaulosporaceae</taxon>
        <taxon>Acaulospora</taxon>
    </lineage>
</organism>
<feature type="compositionally biased region" description="Pro residues" evidence="1">
    <location>
        <begin position="10"/>
        <end position="21"/>
    </location>
</feature>
<protein>
    <submittedName>
        <fullName evidence="2">1207_t:CDS:1</fullName>
    </submittedName>
</protein>
<feature type="region of interest" description="Disordered" evidence="1">
    <location>
        <begin position="1"/>
        <end position="21"/>
    </location>
</feature>
<accession>A0A9N8W6Z2</accession>
<dbReference type="AlphaFoldDB" id="A0A9N8W6Z2"/>
<sequence length="572" mass="65023">MDKVASSPGRSPPPPISTKPLPFLPPDTLAIILNFLSISKSTSTLHSCALVNRMWCRLSIPLLWSNPLSLILQSSPSDWCMVERNSALIIETYVACLSNEERLQFIGSTETIDHGEPEKISEMVAMTRFRMNNPLFDYTAYLKNVDCEQLRGAVDCWVNLMYDTLNLPSTFNPTAYLANVLFKRSKGIKSLSFRYLKETTLHSMDISRFTGAQDALRKLENFDVVYYPSNKYLTSYSAGAQSSSFMDGSRSVFALIKSQRHLRCLKLNEFFLANQYEDLCSALSTQEPFNGISIRELHISRCPSQNSILHLLNLVSPFHLQRLAIDNCTTEIIDTIIERAPNLTHLDMRVAPDVELQRSGDIRTHSTNIRMYSNSNYSTVNVCECDAVENESFPLHYESDLDTFEEFIISTKNCLHHLRCLEHFVLRLNTNTTDSDFEIIDSVREILDSLPRSTSRVGLEMNFGSIQELCIVLSGRRGDDLGKLDLCWQGKSNFEEVVEVLNRFWEDEGWESEEVKKVRLFCGYGDGLANNGKRFLNDASTRAINVKQLGEMLNENIVMDVIESPFIPLHFA</sequence>
<dbReference type="Proteomes" id="UP000789342">
    <property type="component" value="Unassembled WGS sequence"/>
</dbReference>
<name>A0A9N8W6Z2_9GLOM</name>
<dbReference type="SUPFAM" id="SSF81383">
    <property type="entry name" value="F-box domain"/>
    <property type="match status" value="1"/>
</dbReference>
<evidence type="ECO:0000313" key="3">
    <source>
        <dbReference type="Proteomes" id="UP000789342"/>
    </source>
</evidence>
<reference evidence="2" key="1">
    <citation type="submission" date="2021-06" db="EMBL/GenBank/DDBJ databases">
        <authorList>
            <person name="Kallberg Y."/>
            <person name="Tangrot J."/>
            <person name="Rosling A."/>
        </authorList>
    </citation>
    <scope>NUCLEOTIDE SEQUENCE</scope>
    <source>
        <strain evidence="2">CL551</strain>
    </source>
</reference>
<dbReference type="InterPro" id="IPR036047">
    <property type="entry name" value="F-box-like_dom_sf"/>
</dbReference>
<evidence type="ECO:0000256" key="1">
    <source>
        <dbReference type="SAM" id="MobiDB-lite"/>
    </source>
</evidence>
<keyword evidence="3" id="KW-1185">Reference proteome</keyword>